<dbReference type="PROSITE" id="PS50206">
    <property type="entry name" value="RHODANESE_3"/>
    <property type="match status" value="1"/>
</dbReference>
<evidence type="ECO:0000256" key="3">
    <source>
        <dbReference type="ARBA" id="ARBA00022630"/>
    </source>
</evidence>
<accession>A0A7Z9C8E6</accession>
<comment type="caution">
    <text evidence="8">The sequence shown here is derived from an EMBL/GenBank/DDBJ whole genome shotgun (WGS) entry which is preliminary data.</text>
</comment>
<protein>
    <submittedName>
        <fullName evidence="8">SirA family protein</fullName>
        <ecNumber evidence="8">1.8.1.14</ecNumber>
    </submittedName>
</protein>
<feature type="domain" description="Rhodanese" evidence="7">
    <location>
        <begin position="555"/>
        <end position="641"/>
    </location>
</feature>
<dbReference type="EMBL" id="UYIO01000001">
    <property type="protein sequence ID" value="VDG76301.1"/>
    <property type="molecule type" value="Genomic_DNA"/>
</dbReference>
<evidence type="ECO:0000256" key="2">
    <source>
        <dbReference type="ARBA" id="ARBA00009130"/>
    </source>
</evidence>
<dbReference type="PANTHER" id="PTHR43429">
    <property type="entry name" value="PYRIDINE NUCLEOTIDE-DISULFIDE OXIDOREDUCTASE DOMAIN-CONTAINING"/>
    <property type="match status" value="1"/>
</dbReference>
<dbReference type="Pfam" id="PF07992">
    <property type="entry name" value="Pyr_redox_2"/>
    <property type="match status" value="1"/>
</dbReference>
<evidence type="ECO:0000256" key="1">
    <source>
        <dbReference type="ARBA" id="ARBA00001974"/>
    </source>
</evidence>
<dbReference type="Pfam" id="PF02852">
    <property type="entry name" value="Pyr_redox_dim"/>
    <property type="match status" value="1"/>
</dbReference>
<dbReference type="Pfam" id="PF00581">
    <property type="entry name" value="Rhodanese"/>
    <property type="match status" value="1"/>
</dbReference>
<dbReference type="Gene3D" id="3.40.250.10">
    <property type="entry name" value="Rhodanese-like domain"/>
    <property type="match status" value="1"/>
</dbReference>
<dbReference type="InterPro" id="IPR036188">
    <property type="entry name" value="FAD/NAD-bd_sf"/>
</dbReference>
<dbReference type="PRINTS" id="PR00368">
    <property type="entry name" value="FADPNR"/>
</dbReference>
<dbReference type="SUPFAM" id="SSF55424">
    <property type="entry name" value="FAD/NAD-linked reductases, dimerisation (C-terminal) domain"/>
    <property type="match status" value="1"/>
</dbReference>
<reference evidence="8 9" key="1">
    <citation type="submission" date="2018-11" db="EMBL/GenBank/DDBJ databases">
        <authorList>
            <consortium name="Pathogen Informatics"/>
        </authorList>
    </citation>
    <scope>NUCLEOTIDE SEQUENCE [LARGE SCALE GENOMIC DNA]</scope>
    <source>
        <strain evidence="8 9">NCTC10327</strain>
    </source>
</reference>
<dbReference type="CDD" id="cd01524">
    <property type="entry name" value="RHOD_Pyr_redox"/>
    <property type="match status" value="1"/>
</dbReference>
<evidence type="ECO:0000259" key="7">
    <source>
        <dbReference type="PROSITE" id="PS50206"/>
    </source>
</evidence>
<dbReference type="AlphaFoldDB" id="A0A7Z9C8E6"/>
<evidence type="ECO:0000256" key="4">
    <source>
        <dbReference type="ARBA" id="ARBA00022827"/>
    </source>
</evidence>
<comment type="cofactor">
    <cofactor evidence="1">
        <name>FAD</name>
        <dbReference type="ChEBI" id="CHEBI:57692"/>
    </cofactor>
</comment>
<dbReference type="InterPro" id="IPR036873">
    <property type="entry name" value="Rhodanese-like_dom_sf"/>
</dbReference>
<sequence>MPVAPLARGHRSLDLIHVLAAPGPRRLATRLALCWSAHRSLNPCSLNPFVRCSALARYEIVAANFTYPWGYLQDTPMGMYLDGMKMNNSAQADQKKYVIVGGVAGGMSAATRLRRLDENASITVVERSGYVSFANCGLPYYVGGVIEERDALLLQTPEALKARFNIDVLVHTEVTRITPDAKTVQIRRVGEDSPAPSGTTELAYDSLILSPGAKPVIPSIPGIERALPLRNIEDTDALMAGAQTATTAVVIGGGFIGVEVTENLAHRGLKVVLVEGTNQVMAPLDPEMVVPVHDHIREHGVDLHLGSHVVAIGEDDVELADGTKIQADLVVAAIGVRPDTTLAERAGLALGETGGIAVDATMRTSDPNIYAIGDAAEKTDAISGDASLVALANTANRQGRMVADVIAGREAADRPVLGTSIVQVFDLHVASTGWNEKRLRAAGRAYRAIHSHPSSHAGYYPGAASMNLKLLVDPETDLILGAQGVGEGGIDKRIDVIATAIAGGITASELTDLELAYAPPFGSAKDPINMLGYINRNLHEGLTESVQWHEVAGLMEAGAHLIDVRGPGEFATGAIPGAINLPLDEIRDRINELPDGDLIVSCQVGLRGYLASRILRQHGRKAKNLSGGYRTWKAGMDSAASKPA</sequence>
<keyword evidence="5 8" id="KW-0560">Oxidoreductase</keyword>
<dbReference type="Gene3D" id="3.50.50.60">
    <property type="entry name" value="FAD/NAD(P)-binding domain"/>
    <property type="match status" value="2"/>
</dbReference>
<comment type="similarity">
    <text evidence="2">Belongs to the class-III pyridine nucleotide-disulfide oxidoreductase family.</text>
</comment>
<evidence type="ECO:0000313" key="9">
    <source>
        <dbReference type="Proteomes" id="UP000269974"/>
    </source>
</evidence>
<dbReference type="InterPro" id="IPR050260">
    <property type="entry name" value="FAD-bd_OxRdtase"/>
</dbReference>
<dbReference type="InterPro" id="IPR016156">
    <property type="entry name" value="FAD/NAD-linked_Rdtase_dimer_sf"/>
</dbReference>
<dbReference type="Proteomes" id="UP000269974">
    <property type="component" value="Unassembled WGS sequence"/>
</dbReference>
<dbReference type="PANTHER" id="PTHR43429:SF1">
    <property type="entry name" value="NAD(P)H SULFUR OXIDOREDUCTASE (COA-DEPENDENT)"/>
    <property type="match status" value="1"/>
</dbReference>
<dbReference type="SMART" id="SM00450">
    <property type="entry name" value="RHOD"/>
    <property type="match status" value="1"/>
</dbReference>
<keyword evidence="4" id="KW-0274">FAD</keyword>
<dbReference type="PRINTS" id="PR00411">
    <property type="entry name" value="PNDRDTASEI"/>
</dbReference>
<evidence type="ECO:0000256" key="5">
    <source>
        <dbReference type="ARBA" id="ARBA00023002"/>
    </source>
</evidence>
<dbReference type="InterPro" id="IPR001763">
    <property type="entry name" value="Rhodanese-like_dom"/>
</dbReference>
<gene>
    <name evidence="8" type="primary">cdr</name>
    <name evidence="8" type="ORF">NCTC10327_00959</name>
</gene>
<dbReference type="GO" id="GO:0050451">
    <property type="term" value="F:CoA-disulfide reductase (NADPH) activity"/>
    <property type="evidence" value="ECO:0007669"/>
    <property type="project" value="UniProtKB-EC"/>
</dbReference>
<evidence type="ECO:0000256" key="6">
    <source>
        <dbReference type="ARBA" id="ARBA00023284"/>
    </source>
</evidence>
<name>A0A7Z9C8E6_9ACTO</name>
<dbReference type="InterPro" id="IPR004099">
    <property type="entry name" value="Pyr_nucl-diS_OxRdtase_dimer"/>
</dbReference>
<evidence type="ECO:0000313" key="8">
    <source>
        <dbReference type="EMBL" id="VDG76301.1"/>
    </source>
</evidence>
<organism evidence="8 9">
    <name type="scientific">Actinobaculum suis</name>
    <dbReference type="NCBI Taxonomy" id="1657"/>
    <lineage>
        <taxon>Bacteria</taxon>
        <taxon>Bacillati</taxon>
        <taxon>Actinomycetota</taxon>
        <taxon>Actinomycetes</taxon>
        <taxon>Actinomycetales</taxon>
        <taxon>Actinomycetaceae</taxon>
        <taxon>Actinobaculum</taxon>
    </lineage>
</organism>
<keyword evidence="3" id="KW-0285">Flavoprotein</keyword>
<proteinExistence type="inferred from homology"/>
<keyword evidence="6" id="KW-0676">Redox-active center</keyword>
<dbReference type="SUPFAM" id="SSF52821">
    <property type="entry name" value="Rhodanese/Cell cycle control phosphatase"/>
    <property type="match status" value="1"/>
</dbReference>
<dbReference type="EC" id="1.8.1.14" evidence="8"/>
<dbReference type="SUPFAM" id="SSF51905">
    <property type="entry name" value="FAD/NAD(P)-binding domain"/>
    <property type="match status" value="1"/>
</dbReference>
<dbReference type="InterPro" id="IPR023753">
    <property type="entry name" value="FAD/NAD-binding_dom"/>
</dbReference>